<name>A0A0J8GU56_9ALTE</name>
<feature type="domain" description="Right handed beta helix" evidence="2">
    <location>
        <begin position="160"/>
        <end position="356"/>
    </location>
</feature>
<dbReference type="Pfam" id="PF13229">
    <property type="entry name" value="Beta_helix"/>
    <property type="match status" value="1"/>
</dbReference>
<dbReference type="InterPro" id="IPR011050">
    <property type="entry name" value="Pectin_lyase_fold/virulence"/>
</dbReference>
<dbReference type="SMART" id="SM00710">
    <property type="entry name" value="PbH1"/>
    <property type="match status" value="7"/>
</dbReference>
<feature type="chain" id="PRO_5005298560" description="Right handed beta helix domain-containing protein" evidence="1">
    <location>
        <begin position="26"/>
        <end position="403"/>
    </location>
</feature>
<dbReference type="EMBL" id="LAZL01000020">
    <property type="protein sequence ID" value="KMT64844.1"/>
    <property type="molecule type" value="Genomic_DNA"/>
</dbReference>
<dbReference type="Proteomes" id="UP000037600">
    <property type="component" value="Unassembled WGS sequence"/>
</dbReference>
<feature type="signal peptide" evidence="1">
    <location>
        <begin position="1"/>
        <end position="25"/>
    </location>
</feature>
<protein>
    <recommendedName>
        <fullName evidence="2">Right handed beta helix domain-containing protein</fullName>
    </recommendedName>
</protein>
<keyword evidence="1" id="KW-0732">Signal</keyword>
<keyword evidence="4" id="KW-1185">Reference proteome</keyword>
<dbReference type="AlphaFoldDB" id="A0A0J8GU56"/>
<dbReference type="OrthoDB" id="6334921at2"/>
<dbReference type="InterPro" id="IPR012334">
    <property type="entry name" value="Pectin_lyas_fold"/>
</dbReference>
<sequence>MIKKQTSLLSTSILGLALFSANTFAADCSSTPVNPNGNASKLQDALQQATNTGLPIRITGTYYISNDIKVYLKKDLVVDATGAKFIATTNLDGDLFSIDAHATKSNECGSSNTLADFNWKGGDFNIANAKVSTVVPYPYKTPEGKTGTQSTADALSVRGGINSHNTNKLGEAVIENITVTGTKNNTDTCFEAGGDSGILLTGGTKVTVKNNSFYGIRDAAVYLTASGDNGQYGDHFTFSNNYVERACYALTSKRGADNLKFLNNTINNVLGGIGVPNTFTGRTATNVVVRGNKISKTIRGISMYRVNNATIENNEITELGAITNGLTKAIGAYGNVYEGILLAGTQGTNTLSNNTIKGVTGSREGATETYGVTYREHDGRSTTGVSISNHSYSKLNKWVKDFQ</sequence>
<dbReference type="Gene3D" id="2.160.20.10">
    <property type="entry name" value="Single-stranded right-handed beta-helix, Pectin lyase-like"/>
    <property type="match status" value="1"/>
</dbReference>
<organism evidence="3 4">
    <name type="scientific">Catenovulum maritimum</name>
    <dbReference type="NCBI Taxonomy" id="1513271"/>
    <lineage>
        <taxon>Bacteria</taxon>
        <taxon>Pseudomonadati</taxon>
        <taxon>Pseudomonadota</taxon>
        <taxon>Gammaproteobacteria</taxon>
        <taxon>Alteromonadales</taxon>
        <taxon>Alteromonadaceae</taxon>
        <taxon>Catenovulum</taxon>
    </lineage>
</organism>
<dbReference type="SUPFAM" id="SSF51126">
    <property type="entry name" value="Pectin lyase-like"/>
    <property type="match status" value="1"/>
</dbReference>
<reference evidence="3 4" key="1">
    <citation type="submission" date="2015-04" db="EMBL/GenBank/DDBJ databases">
        <title>Draft Genome Sequence of the Novel Agar-Digesting Marine Bacterium Q1.</title>
        <authorList>
            <person name="Li Y."/>
            <person name="Li D."/>
            <person name="Chen G."/>
            <person name="Du Z."/>
        </authorList>
    </citation>
    <scope>NUCLEOTIDE SEQUENCE [LARGE SCALE GENOMIC DNA]</scope>
    <source>
        <strain evidence="3 4">Q1</strain>
    </source>
</reference>
<evidence type="ECO:0000313" key="4">
    <source>
        <dbReference type="Proteomes" id="UP000037600"/>
    </source>
</evidence>
<dbReference type="InterPro" id="IPR039448">
    <property type="entry name" value="Beta_helix"/>
</dbReference>
<evidence type="ECO:0000256" key="1">
    <source>
        <dbReference type="SAM" id="SignalP"/>
    </source>
</evidence>
<accession>A0A0J8GU56</accession>
<evidence type="ECO:0000313" key="3">
    <source>
        <dbReference type="EMBL" id="KMT64844.1"/>
    </source>
</evidence>
<proteinExistence type="predicted"/>
<evidence type="ECO:0000259" key="2">
    <source>
        <dbReference type="Pfam" id="PF13229"/>
    </source>
</evidence>
<dbReference type="InterPro" id="IPR006626">
    <property type="entry name" value="PbH1"/>
</dbReference>
<gene>
    <name evidence="3" type="ORF">XM47_12435</name>
</gene>
<dbReference type="STRING" id="1513271.XM47_12435"/>
<comment type="caution">
    <text evidence="3">The sequence shown here is derived from an EMBL/GenBank/DDBJ whole genome shotgun (WGS) entry which is preliminary data.</text>
</comment>
<dbReference type="RefSeq" id="WP_048692968.1">
    <property type="nucleotide sequence ID" value="NZ_KQ130493.1"/>
</dbReference>